<dbReference type="PANTHER" id="PTHR18763">
    <property type="entry name" value="WD-REPEAT PROTEIN 18"/>
    <property type="match status" value="1"/>
</dbReference>
<gene>
    <name evidence="5" type="ORF">SEMRO_1924_G305740.1</name>
</gene>
<feature type="repeat" description="WD" evidence="3">
    <location>
        <begin position="332"/>
        <end position="377"/>
    </location>
</feature>
<dbReference type="InterPro" id="IPR045227">
    <property type="entry name" value="WDR18/Ipi3/RID3"/>
</dbReference>
<feature type="compositionally biased region" description="Basic and acidic residues" evidence="4">
    <location>
        <begin position="516"/>
        <end position="526"/>
    </location>
</feature>
<keyword evidence="6" id="KW-1185">Reference proteome</keyword>
<dbReference type="Gene3D" id="2.130.10.10">
    <property type="entry name" value="YVTN repeat-like/Quinoprotein amine dehydrogenase"/>
    <property type="match status" value="2"/>
</dbReference>
<dbReference type="GO" id="GO:0006261">
    <property type="term" value="P:DNA-templated DNA replication"/>
    <property type="evidence" value="ECO:0007669"/>
    <property type="project" value="TreeGrafter"/>
</dbReference>
<dbReference type="InterPro" id="IPR036322">
    <property type="entry name" value="WD40_repeat_dom_sf"/>
</dbReference>
<feature type="repeat" description="WD" evidence="3">
    <location>
        <begin position="172"/>
        <end position="214"/>
    </location>
</feature>
<proteinExistence type="predicted"/>
<dbReference type="Proteomes" id="UP001153069">
    <property type="component" value="Unassembled WGS sequence"/>
</dbReference>
<protein>
    <submittedName>
        <fullName evidence="5">WD repeat-containing protein 18</fullName>
    </submittedName>
</protein>
<sequence>MDPETILVPDVPAHLRDANHACNRPKRTLLSVTTTKPSTNAMTAGAVAMVDPQVGSVASSLTISGDLASTTAASQQQQQLGVCSISPFPLLKFSNAPLAMAYAAKNNKDCMAMLVSLHPSHPKVHWKARLPEATLSTILRLSPCGHYAIAGGNSGCLYIWYTLSGELIQTVRRAHYRAISAMCFVGDNGRFLVTGGQDGMVHLWALRDMVQSSSQQVLPIRTWAQHAVPITAVAALSESRVVSASQDGMILVLETFSEQVLAQIQLPQGVSSLTIRHQRIYAGGQLGTIFCLDMDQYSLHQTIQLGARVSSASDSTPAASQHQQQLSYQTTLTGHSEAVTAMAAWRDQATHTEYVASGDAMGTLRIWDVDSRVCVRIVQPWNATNSNTSVSDKKKAGQQHSIASVTVIELPDEESNAGQSSNDQGMFATKRHRGAKSRSTALPELLPPLQKYPTPPPDSGQVKWTPVMLWQSNMTQPSTKNKQARADIALEKAERFVNPWRKRASERIDTSSNKKMTSDKQPSIERGDDDGDAMDTTGNNKDQEGELQRLREQLLAAEKGKDEELQRLRQQLEESNSTIDRWQKVNNELVAKLKKKSS</sequence>
<evidence type="ECO:0000313" key="5">
    <source>
        <dbReference type="EMBL" id="CAB9526999.1"/>
    </source>
</evidence>
<evidence type="ECO:0000256" key="1">
    <source>
        <dbReference type="ARBA" id="ARBA00022574"/>
    </source>
</evidence>
<dbReference type="PANTHER" id="PTHR18763:SF0">
    <property type="entry name" value="WD REPEAT-CONTAINING PROTEIN 18"/>
    <property type="match status" value="1"/>
</dbReference>
<comment type="caution">
    <text evidence="5">The sequence shown here is derived from an EMBL/GenBank/DDBJ whole genome shotgun (WGS) entry which is preliminary data.</text>
</comment>
<evidence type="ECO:0000256" key="2">
    <source>
        <dbReference type="ARBA" id="ARBA00022737"/>
    </source>
</evidence>
<evidence type="ECO:0000256" key="3">
    <source>
        <dbReference type="PROSITE-ProRule" id="PRU00221"/>
    </source>
</evidence>
<name>A0A9N8EWQ3_9STRA</name>
<feature type="region of interest" description="Disordered" evidence="4">
    <location>
        <begin position="501"/>
        <end position="547"/>
    </location>
</feature>
<dbReference type="GO" id="GO:0006364">
    <property type="term" value="P:rRNA processing"/>
    <property type="evidence" value="ECO:0007669"/>
    <property type="project" value="TreeGrafter"/>
</dbReference>
<dbReference type="InterPro" id="IPR015943">
    <property type="entry name" value="WD40/YVTN_repeat-like_dom_sf"/>
</dbReference>
<dbReference type="AlphaFoldDB" id="A0A9N8EWQ3"/>
<feature type="region of interest" description="Disordered" evidence="4">
    <location>
        <begin position="410"/>
        <end position="460"/>
    </location>
</feature>
<dbReference type="InterPro" id="IPR001680">
    <property type="entry name" value="WD40_rpt"/>
</dbReference>
<dbReference type="EMBL" id="CAICTM010001922">
    <property type="protein sequence ID" value="CAB9526999.1"/>
    <property type="molecule type" value="Genomic_DNA"/>
</dbReference>
<dbReference type="GO" id="GO:0120330">
    <property type="term" value="C:rixosome complex"/>
    <property type="evidence" value="ECO:0007669"/>
    <property type="project" value="TreeGrafter"/>
</dbReference>
<keyword evidence="2" id="KW-0677">Repeat</keyword>
<dbReference type="SUPFAM" id="SSF50978">
    <property type="entry name" value="WD40 repeat-like"/>
    <property type="match status" value="1"/>
</dbReference>
<dbReference type="OrthoDB" id="44351at2759"/>
<dbReference type="Pfam" id="PF00400">
    <property type="entry name" value="WD40"/>
    <property type="match status" value="2"/>
</dbReference>
<evidence type="ECO:0000313" key="6">
    <source>
        <dbReference type="Proteomes" id="UP001153069"/>
    </source>
</evidence>
<dbReference type="SMART" id="SM00320">
    <property type="entry name" value="WD40"/>
    <property type="match status" value="4"/>
</dbReference>
<accession>A0A9N8EWQ3</accession>
<reference evidence="5" key="1">
    <citation type="submission" date="2020-06" db="EMBL/GenBank/DDBJ databases">
        <authorList>
            <consortium name="Plant Systems Biology data submission"/>
        </authorList>
    </citation>
    <scope>NUCLEOTIDE SEQUENCE</scope>
    <source>
        <strain evidence="5">D6</strain>
    </source>
</reference>
<keyword evidence="1 3" id="KW-0853">WD repeat</keyword>
<dbReference type="GO" id="GO:0005656">
    <property type="term" value="C:nuclear pre-replicative complex"/>
    <property type="evidence" value="ECO:0007669"/>
    <property type="project" value="TreeGrafter"/>
</dbReference>
<organism evidence="5 6">
    <name type="scientific">Seminavis robusta</name>
    <dbReference type="NCBI Taxonomy" id="568900"/>
    <lineage>
        <taxon>Eukaryota</taxon>
        <taxon>Sar</taxon>
        <taxon>Stramenopiles</taxon>
        <taxon>Ochrophyta</taxon>
        <taxon>Bacillariophyta</taxon>
        <taxon>Bacillariophyceae</taxon>
        <taxon>Bacillariophycidae</taxon>
        <taxon>Naviculales</taxon>
        <taxon>Naviculaceae</taxon>
        <taxon>Seminavis</taxon>
    </lineage>
</organism>
<dbReference type="PROSITE" id="PS50294">
    <property type="entry name" value="WD_REPEATS_REGION"/>
    <property type="match status" value="1"/>
</dbReference>
<evidence type="ECO:0000256" key="4">
    <source>
        <dbReference type="SAM" id="MobiDB-lite"/>
    </source>
</evidence>
<dbReference type="PROSITE" id="PS50082">
    <property type="entry name" value="WD_REPEATS_2"/>
    <property type="match status" value="2"/>
</dbReference>